<evidence type="ECO:0000256" key="10">
    <source>
        <dbReference type="HAMAP-Rule" id="MF_01043"/>
    </source>
</evidence>
<keyword evidence="8 10" id="KW-0594">Phospholipid biosynthesis</keyword>
<feature type="transmembrane region" description="Helical" evidence="10">
    <location>
        <begin position="172"/>
        <end position="189"/>
    </location>
</feature>
<comment type="catalytic activity">
    <reaction evidence="10">
        <text>an acyl phosphate + sn-glycerol 3-phosphate = a 1-acyl-sn-glycero-3-phosphate + phosphate</text>
        <dbReference type="Rhea" id="RHEA:34075"/>
        <dbReference type="ChEBI" id="CHEBI:43474"/>
        <dbReference type="ChEBI" id="CHEBI:57597"/>
        <dbReference type="ChEBI" id="CHEBI:57970"/>
        <dbReference type="ChEBI" id="CHEBI:59918"/>
        <dbReference type="EC" id="2.3.1.275"/>
    </reaction>
</comment>
<evidence type="ECO:0000256" key="8">
    <source>
        <dbReference type="ARBA" id="ARBA00023209"/>
    </source>
</evidence>
<keyword evidence="11" id="KW-0012">Acyltransferase</keyword>
<comment type="pathway">
    <text evidence="10">Lipid metabolism; phospholipid metabolism.</text>
</comment>
<evidence type="ECO:0000256" key="7">
    <source>
        <dbReference type="ARBA" id="ARBA00023136"/>
    </source>
</evidence>
<keyword evidence="2 10" id="KW-0444">Lipid biosynthesis</keyword>
<keyword evidence="3 10" id="KW-0808">Transferase</keyword>
<comment type="function">
    <text evidence="10">Catalyzes the transfer of an acyl group from acyl-phosphate (acyl-PO(4)) to glycerol-3-phosphate (G3P) to form lysophosphatidic acid (LPA). This enzyme utilizes acyl-phosphate as fatty acyl donor, but not acyl-CoA or acyl-ACP.</text>
</comment>
<reference evidence="11 12" key="1">
    <citation type="submission" date="2014-09" db="EMBL/GenBank/DDBJ databases">
        <title>Complete genome sequence of Endomicrobium proavitum.</title>
        <authorList>
            <person name="Zheng H."/>
        </authorList>
    </citation>
    <scope>NUCLEOTIDE SEQUENCE [LARGE SCALE GENOMIC DNA]</scope>
    <source>
        <strain evidence="11 12">Rsa215</strain>
    </source>
</reference>
<evidence type="ECO:0000313" key="11">
    <source>
        <dbReference type="EMBL" id="AKL97919.1"/>
    </source>
</evidence>
<dbReference type="InterPro" id="IPR003811">
    <property type="entry name" value="G3P_acylTferase_PlsY"/>
</dbReference>
<feature type="transmembrane region" description="Helical" evidence="10">
    <location>
        <begin position="91"/>
        <end position="113"/>
    </location>
</feature>
<evidence type="ECO:0000256" key="6">
    <source>
        <dbReference type="ARBA" id="ARBA00023098"/>
    </source>
</evidence>
<keyword evidence="5 10" id="KW-1133">Transmembrane helix</keyword>
<dbReference type="PATRIC" id="fig|1408281.3.peg.555"/>
<dbReference type="SMART" id="SM01207">
    <property type="entry name" value="G3P_acyltransf"/>
    <property type="match status" value="1"/>
</dbReference>
<keyword evidence="1 10" id="KW-1003">Cell membrane</keyword>
<protein>
    <recommendedName>
        <fullName evidence="10">Glycerol-3-phosphate acyltransferase</fullName>
    </recommendedName>
    <alternativeName>
        <fullName evidence="10">Acyl-PO4 G3P acyltransferase</fullName>
    </alternativeName>
    <alternativeName>
        <fullName evidence="10">Acyl-phosphate--glycerol-3-phosphate acyltransferase</fullName>
    </alternativeName>
    <alternativeName>
        <fullName evidence="10">G3P acyltransferase</fullName>
        <shortName evidence="10">GPAT</shortName>
        <ecNumber evidence="10">2.3.1.275</ecNumber>
    </alternativeName>
    <alternativeName>
        <fullName evidence="10">Lysophosphatidic acid synthase</fullName>
        <shortName evidence="10">LPA synthase</shortName>
    </alternativeName>
</protein>
<dbReference type="Pfam" id="PF02660">
    <property type="entry name" value="G3P_acyltransf"/>
    <property type="match status" value="1"/>
</dbReference>
<dbReference type="UniPathway" id="UPA00085"/>
<dbReference type="STRING" id="1408281.Epro_0540"/>
<gene>
    <name evidence="10 11" type="primary">plsY</name>
    <name evidence="11" type="ORF">Epro_0540</name>
</gene>
<evidence type="ECO:0000256" key="3">
    <source>
        <dbReference type="ARBA" id="ARBA00022679"/>
    </source>
</evidence>
<evidence type="ECO:0000256" key="4">
    <source>
        <dbReference type="ARBA" id="ARBA00022692"/>
    </source>
</evidence>
<organism evidence="11 12">
    <name type="scientific">Endomicrobium proavitum</name>
    <dbReference type="NCBI Taxonomy" id="1408281"/>
    <lineage>
        <taxon>Bacteria</taxon>
        <taxon>Pseudomonadati</taxon>
        <taxon>Elusimicrobiota</taxon>
        <taxon>Endomicrobiia</taxon>
        <taxon>Endomicrobiales</taxon>
        <taxon>Endomicrobiaceae</taxon>
        <taxon>Endomicrobium</taxon>
    </lineage>
</organism>
<accession>A0A0G3WK95</accession>
<dbReference type="HAMAP" id="MF_01043">
    <property type="entry name" value="PlsY"/>
    <property type="match status" value="1"/>
</dbReference>
<name>A0A0G3WK95_9BACT</name>
<evidence type="ECO:0000256" key="2">
    <source>
        <dbReference type="ARBA" id="ARBA00022516"/>
    </source>
</evidence>
<dbReference type="RefSeq" id="WP_052570370.1">
    <property type="nucleotide sequence ID" value="NZ_CP009498.1"/>
</dbReference>
<comment type="subunit">
    <text evidence="10">Probably interacts with PlsX.</text>
</comment>
<dbReference type="GO" id="GO:0043772">
    <property type="term" value="F:acyl-phosphate glycerol-3-phosphate acyltransferase activity"/>
    <property type="evidence" value="ECO:0007669"/>
    <property type="project" value="UniProtKB-UniRule"/>
</dbReference>
<dbReference type="EMBL" id="CP009498">
    <property type="protein sequence ID" value="AKL97919.1"/>
    <property type="molecule type" value="Genomic_DNA"/>
</dbReference>
<dbReference type="GO" id="GO:0008654">
    <property type="term" value="P:phospholipid biosynthetic process"/>
    <property type="evidence" value="ECO:0007669"/>
    <property type="project" value="UniProtKB-UniRule"/>
</dbReference>
<evidence type="ECO:0000256" key="5">
    <source>
        <dbReference type="ARBA" id="ARBA00022989"/>
    </source>
</evidence>
<dbReference type="Proteomes" id="UP000035337">
    <property type="component" value="Chromosome"/>
</dbReference>
<dbReference type="GO" id="GO:0005886">
    <property type="term" value="C:plasma membrane"/>
    <property type="evidence" value="ECO:0007669"/>
    <property type="project" value="UniProtKB-SubCell"/>
</dbReference>
<dbReference type="KEGG" id="epo:Epro_0540"/>
<evidence type="ECO:0000256" key="9">
    <source>
        <dbReference type="ARBA" id="ARBA00023264"/>
    </source>
</evidence>
<dbReference type="PANTHER" id="PTHR30309">
    <property type="entry name" value="INNER MEMBRANE PROTEIN YGIH"/>
    <property type="match status" value="1"/>
</dbReference>
<keyword evidence="9 10" id="KW-1208">Phospholipid metabolism</keyword>
<dbReference type="NCBIfam" id="TIGR00023">
    <property type="entry name" value="glycerol-3-phosphate 1-O-acyltransferase PlsY"/>
    <property type="match status" value="1"/>
</dbReference>
<evidence type="ECO:0000313" key="12">
    <source>
        <dbReference type="Proteomes" id="UP000035337"/>
    </source>
</evidence>
<keyword evidence="12" id="KW-1185">Reference proteome</keyword>
<dbReference type="AlphaFoldDB" id="A0A0G3WK95"/>
<evidence type="ECO:0000256" key="1">
    <source>
        <dbReference type="ARBA" id="ARBA00022475"/>
    </source>
</evidence>
<feature type="transmembrane region" description="Helical" evidence="10">
    <location>
        <begin position="15"/>
        <end position="38"/>
    </location>
</feature>
<keyword evidence="4 10" id="KW-0812">Transmembrane</keyword>
<comment type="subcellular location">
    <subcellularLocation>
        <location evidence="10">Cell membrane</location>
        <topology evidence="10">Multi-pass membrane protein</topology>
    </subcellularLocation>
</comment>
<comment type="similarity">
    <text evidence="10">Belongs to the PlsY family.</text>
</comment>
<sequence length="214" mass="22730">MFIINEGIVFMTTKILYVVLTYLCGSIPFAYIIAKLAAGIDIRTAGSGNPGATNVFRTVGAGAGSVTFILDAAKGFLPVFLARIIFDNPSFYYLVAVAAAAMTGHMFTVFLKFKGGKGVATGCGVFLALMPLPAAYALIVFALVFLCSGYVALGSVFAAASLPISAIISKSYSVEYVVFAFFAAALVIYKHRENIKRLIAGTEHRFKIFGSGKK</sequence>
<proteinExistence type="inferred from homology"/>
<keyword evidence="7 10" id="KW-0472">Membrane</keyword>
<feature type="transmembrane region" description="Helical" evidence="10">
    <location>
        <begin position="125"/>
        <end position="152"/>
    </location>
</feature>
<dbReference type="PANTHER" id="PTHR30309:SF0">
    <property type="entry name" value="GLYCEROL-3-PHOSPHATE ACYLTRANSFERASE-RELATED"/>
    <property type="match status" value="1"/>
</dbReference>
<dbReference type="EC" id="2.3.1.275" evidence="10"/>
<keyword evidence="6 10" id="KW-0443">Lipid metabolism</keyword>